<keyword evidence="2" id="KW-1185">Reference proteome</keyword>
<proteinExistence type="predicted"/>
<reference evidence="1 2" key="1">
    <citation type="submission" date="2022-03" db="EMBL/GenBank/DDBJ databases">
        <title>Streptomyces yunnanensis P86,complete genome.</title>
        <authorList>
            <person name="Chen S."/>
            <person name="Zhang Q."/>
        </authorList>
    </citation>
    <scope>NUCLEOTIDE SEQUENCE [LARGE SCALE GENOMIC DNA]</scope>
    <source>
        <strain evidence="1 2">P86</strain>
    </source>
</reference>
<organism evidence="1 2">
    <name type="scientific">Streptomyces yunnanensis</name>
    <dbReference type="NCBI Taxonomy" id="156453"/>
    <lineage>
        <taxon>Bacteria</taxon>
        <taxon>Bacillati</taxon>
        <taxon>Actinomycetota</taxon>
        <taxon>Actinomycetes</taxon>
        <taxon>Kitasatosporales</taxon>
        <taxon>Streptomycetaceae</taxon>
        <taxon>Streptomyces</taxon>
    </lineage>
</organism>
<evidence type="ECO:0000313" key="2">
    <source>
        <dbReference type="Proteomes" id="UP001218629"/>
    </source>
</evidence>
<evidence type="ECO:0000313" key="1">
    <source>
        <dbReference type="EMBL" id="WEB38566.1"/>
    </source>
</evidence>
<sequence length="382" mass="41832">MSTIDSYSPPGNLDDLDDTGRKVWNNFISDSVEQAVKGPDSSKVLNDSPRSQFYDLTKTGTAADAQQATVTWTAFPRRIKVSSLSDAQRWQRADASRDVQDEYCEWSITRDPTSGKITKVMFTCEGPEYWNLLAQSDPAKVLQLYQTHISPDVKHGDLFGATGTYQPRNRWNDSTTHGAMHLVQVNNTLGAEIELAAAATIVRVINGSELTTEPDLVQCSQYGEPERNSDPHIGGAVNALARQKADISLADPVGLYFDDLKTDGWVTPDGSDPKGYWTRQRGDAVHPVRFVYEVPQSKGFTVGDITINGSPIQYGAQIADYISIKLTAVACRFGQSGTPPQTTCVQFPAAPTDATEAAKHISALSLQGYHAAPHPISRTRRR</sequence>
<dbReference type="EMBL" id="CP095749">
    <property type="protein sequence ID" value="WEB38566.1"/>
    <property type="molecule type" value="Genomic_DNA"/>
</dbReference>
<name>A0ABY8A1C6_9ACTN</name>
<dbReference type="Proteomes" id="UP001218629">
    <property type="component" value="Chromosome"/>
</dbReference>
<protein>
    <submittedName>
        <fullName evidence="1">Uncharacterized protein</fullName>
    </submittedName>
</protein>
<gene>
    <name evidence="1" type="ORF">MOV08_04115</name>
</gene>
<accession>A0ABY8A1C6</accession>
<dbReference type="RefSeq" id="WP_275306293.1">
    <property type="nucleotide sequence ID" value="NZ_CP095749.1"/>
</dbReference>